<organism evidence="2 3">
    <name type="scientific">Hymenobacter armeniacus</name>
    <dbReference type="NCBI Taxonomy" id="2771358"/>
    <lineage>
        <taxon>Bacteria</taxon>
        <taxon>Pseudomonadati</taxon>
        <taxon>Bacteroidota</taxon>
        <taxon>Cytophagia</taxon>
        <taxon>Cytophagales</taxon>
        <taxon>Hymenobacteraceae</taxon>
        <taxon>Hymenobacter</taxon>
    </lineage>
</organism>
<evidence type="ECO:0000256" key="1">
    <source>
        <dbReference type="SAM" id="MobiDB-lite"/>
    </source>
</evidence>
<sequence>MPTTTVPELLKDNEARNSFRDFLSHTLIGPGTDLLAGTDPNREQLADLPLRRYYSGVLFPRPTATTTSQMEGVDTQDEDGNDDEADENDQKVEDQQSAEETADGEEPEEKSEELTDNSSTTQEQRSWTQNAVEYPAANQFFPDNMGLTCCVAAEVHELTVELELGVYIMLDPTNTVGAEQFRVPFPGGRNVLDDLFAADGFPDSLRELVAYDEEHHYLTLTRPVSGQRGAGRTGDYADLETFKRARRENRKLVALPQFERLFYPRWQRHQVQLSKTLVLADAVREPIPLGAADGFPGHATAQLHTKVLPRGACNYVKVLLANTSYFEGEKLMASSQPLNELCFFQTTLRLRVPAGTTLLSHQPISEQAFDEEARTLRYLYRDVHSYGQGHSCAVQWESIDQGALPPARPTWLATTWLPQVTVPGMSNDLRDRDELTDAVKQAMARTCELKRLSIWSELTAEETVAELLDFAGQYKIWLDAQATEAHEEEKRRDATSMSFANVLEPIIQKQQDTYDRLVRNIKLLNEPEAMSCFQLANTAMLMQMVVSDDPTWGNTEKEPNVPLPDGAPVNLYRELDSFENHPGRRSGDGHAPFQYRPFQLAFLLLNLEAIVDPTCANRREVVDLLWFPTGGGKTEAYLALAAFTIAWRRRLNPAQSGGTSVLMRYTLRLLASQQFERAARLICALDMLRLKLPQARLGNERISIGLWVGGSSTPNRLEPGPDSAMSCQNEMNQALANNRNPPTTRLAGARDKNRFALSACPWCGSRLFGMHNATGRPVHGFEVTGGNNGRFAVRCLDERCFFRGSPMLPIDVVDDSLYRNPPTLLFATVDKFAQLAHREEGYRFFGLNQNGRTPQRPPDLIIQDELHLLSGPLGSVVGLFEAAVELLATRDGIAPKIVASTATTRNTEQQIAALYGGRQVAVFPPTGIRYDDSFFAKVTAGRRVHIGFMPTGKTGADTQVRVQTGLLAQRALLLRQLAQQPGWSKLLDNYWTLVVYFNNLKDLGKSYNQVGAEVADYLRLLHARYGLDSQQYRFAYQGLLQRTRELTSRIDSARIKDALKAVEVSFPEIKPQYDPETRQLTPRLETVDLVLASNMLSVGIDVERFNLMLMVGQPKVVAEYIQASSRVARKVAGLVVNLLNPNRAREKSYFENYVAFNQAYYRYVEPLSVTPYTDVTLDKALSTLLVAYVRQRAGGIPGKAQAGQFTPAQADGLRDFLSQRITEPEQRAHAQQQLDSLVLDWQQQAAQNAAMTYRDGLIKPVDSDSPWALMTSMREIDTTTIIQMNPA</sequence>
<dbReference type="CDD" id="cd18785">
    <property type="entry name" value="SF2_C"/>
    <property type="match status" value="1"/>
</dbReference>
<dbReference type="InterPro" id="IPR027417">
    <property type="entry name" value="P-loop_NTPase"/>
</dbReference>
<comment type="caution">
    <text evidence="2">The sequence shown here is derived from an EMBL/GenBank/DDBJ whole genome shotgun (WGS) entry which is preliminary data.</text>
</comment>
<evidence type="ECO:0000313" key="3">
    <source>
        <dbReference type="Proteomes" id="UP000606003"/>
    </source>
</evidence>
<feature type="compositionally biased region" description="Acidic residues" evidence="1">
    <location>
        <begin position="74"/>
        <end position="87"/>
    </location>
</feature>
<reference evidence="2 3" key="1">
    <citation type="submission" date="2020-09" db="EMBL/GenBank/DDBJ databases">
        <authorList>
            <person name="Kim M.K."/>
        </authorList>
    </citation>
    <scope>NUCLEOTIDE SEQUENCE [LARGE SCALE GENOMIC DNA]</scope>
    <source>
        <strain evidence="2 3">BT189</strain>
    </source>
</reference>
<proteinExistence type="predicted"/>
<feature type="compositionally biased region" description="Polar residues" evidence="1">
    <location>
        <begin position="116"/>
        <end position="127"/>
    </location>
</feature>
<gene>
    <name evidence="2" type="ORF">IC234_10595</name>
</gene>
<protein>
    <recommendedName>
        <fullName evidence="4">Helicase</fullName>
    </recommendedName>
</protein>
<feature type="compositionally biased region" description="Acidic residues" evidence="1">
    <location>
        <begin position="96"/>
        <end position="115"/>
    </location>
</feature>
<evidence type="ECO:0008006" key="4">
    <source>
        <dbReference type="Google" id="ProtNLM"/>
    </source>
</evidence>
<name>A0ABR8JXW3_9BACT</name>
<feature type="region of interest" description="Disordered" evidence="1">
    <location>
        <begin position="61"/>
        <end position="127"/>
    </location>
</feature>
<dbReference type="SUPFAM" id="SSF52540">
    <property type="entry name" value="P-loop containing nucleoside triphosphate hydrolases"/>
    <property type="match status" value="1"/>
</dbReference>
<dbReference type="EMBL" id="JACXAC010000003">
    <property type="protein sequence ID" value="MBD2722574.1"/>
    <property type="molecule type" value="Genomic_DNA"/>
</dbReference>
<dbReference type="Gene3D" id="3.40.50.300">
    <property type="entry name" value="P-loop containing nucleotide triphosphate hydrolases"/>
    <property type="match status" value="2"/>
</dbReference>
<evidence type="ECO:0000313" key="2">
    <source>
        <dbReference type="EMBL" id="MBD2722574.1"/>
    </source>
</evidence>
<accession>A0ABR8JXW3</accession>
<dbReference type="RefSeq" id="WP_190924289.1">
    <property type="nucleotide sequence ID" value="NZ_JACXAC010000003.1"/>
</dbReference>
<keyword evidence="3" id="KW-1185">Reference proteome</keyword>
<dbReference type="Proteomes" id="UP000606003">
    <property type="component" value="Unassembled WGS sequence"/>
</dbReference>